<comment type="caution">
    <text evidence="3">The sequence shown here is derived from an EMBL/GenBank/DDBJ whole genome shotgun (WGS) entry which is preliminary data.</text>
</comment>
<proteinExistence type="inferred from homology"/>
<dbReference type="Gene3D" id="3.40.50.720">
    <property type="entry name" value="NAD(P)-binding Rossmann-like Domain"/>
    <property type="match status" value="1"/>
</dbReference>
<dbReference type="SUPFAM" id="SSF51735">
    <property type="entry name" value="NAD(P)-binding Rossmann-fold domains"/>
    <property type="match status" value="1"/>
</dbReference>
<dbReference type="InterPro" id="IPR002347">
    <property type="entry name" value="SDR_fam"/>
</dbReference>
<dbReference type="InterPro" id="IPR036291">
    <property type="entry name" value="NAD(P)-bd_dom_sf"/>
</dbReference>
<dbReference type="PANTHER" id="PTHR42760">
    <property type="entry name" value="SHORT-CHAIN DEHYDROGENASES/REDUCTASES FAMILY MEMBER"/>
    <property type="match status" value="1"/>
</dbReference>
<dbReference type="PROSITE" id="PS00061">
    <property type="entry name" value="ADH_SHORT"/>
    <property type="match status" value="1"/>
</dbReference>
<evidence type="ECO:0000313" key="4">
    <source>
        <dbReference type="Proteomes" id="UP001595593"/>
    </source>
</evidence>
<dbReference type="Pfam" id="PF13561">
    <property type="entry name" value="adh_short_C2"/>
    <property type="match status" value="1"/>
</dbReference>
<dbReference type="RefSeq" id="WP_379596602.1">
    <property type="nucleotide sequence ID" value="NZ_JBHRTN010000010.1"/>
</dbReference>
<dbReference type="CDD" id="cd05233">
    <property type="entry name" value="SDR_c"/>
    <property type="match status" value="1"/>
</dbReference>
<dbReference type="PRINTS" id="PR00080">
    <property type="entry name" value="SDRFAMILY"/>
</dbReference>
<sequence length="257" mass="26265">MIRYDLSGKTALVTGAASGIGLATATMLAEAGARVAINHLPGDARGAEVVESLRGRGLDVLAVPGNVGDAEDGPRLVGQAISDLGDRLDFLVNNAGTPGTTKLIPSAALDLITEELWQAVIQVNLLGLFRCAKAAAPALKATGGAVVNVASVAGLDSPGSSMAYGASKAGVISLTKNLARALAPEVRVNAIAPGAVDSAWMVEWTEERRAKSAEKALLKRRCQPEDLAEVIMFLLGGAAMVTGQTVVVDGGMTLEAR</sequence>
<dbReference type="PRINTS" id="PR00081">
    <property type="entry name" value="GDHRDH"/>
</dbReference>
<organism evidence="3 4">
    <name type="scientific">Teichococcus globiformis</name>
    <dbReference type="NCBI Taxonomy" id="2307229"/>
    <lineage>
        <taxon>Bacteria</taxon>
        <taxon>Pseudomonadati</taxon>
        <taxon>Pseudomonadota</taxon>
        <taxon>Alphaproteobacteria</taxon>
        <taxon>Acetobacterales</taxon>
        <taxon>Roseomonadaceae</taxon>
        <taxon>Roseomonas</taxon>
    </lineage>
</organism>
<evidence type="ECO:0000256" key="1">
    <source>
        <dbReference type="ARBA" id="ARBA00006484"/>
    </source>
</evidence>
<name>A0ABV7FZ71_9PROT</name>
<evidence type="ECO:0000256" key="2">
    <source>
        <dbReference type="ARBA" id="ARBA00023002"/>
    </source>
</evidence>
<keyword evidence="2 3" id="KW-0560">Oxidoreductase</keyword>
<keyword evidence="4" id="KW-1185">Reference proteome</keyword>
<dbReference type="EC" id="1.1.1.-" evidence="3"/>
<evidence type="ECO:0000313" key="3">
    <source>
        <dbReference type="EMBL" id="MFC3125718.1"/>
    </source>
</evidence>
<dbReference type="EMBL" id="JBHRTN010000010">
    <property type="protein sequence ID" value="MFC3125718.1"/>
    <property type="molecule type" value="Genomic_DNA"/>
</dbReference>
<accession>A0ABV7FZ71</accession>
<comment type="similarity">
    <text evidence="1">Belongs to the short-chain dehydrogenases/reductases (SDR) family.</text>
</comment>
<protein>
    <submittedName>
        <fullName evidence="3">SDR family NAD(P)-dependent oxidoreductase</fullName>
        <ecNumber evidence="3">1.1.1.-</ecNumber>
    </submittedName>
</protein>
<gene>
    <name evidence="3" type="ORF">ACFOD4_11630</name>
</gene>
<reference evidence="4" key="1">
    <citation type="journal article" date="2019" name="Int. J. Syst. Evol. Microbiol.">
        <title>The Global Catalogue of Microorganisms (GCM) 10K type strain sequencing project: providing services to taxonomists for standard genome sequencing and annotation.</title>
        <authorList>
            <consortium name="The Broad Institute Genomics Platform"/>
            <consortium name="The Broad Institute Genome Sequencing Center for Infectious Disease"/>
            <person name="Wu L."/>
            <person name="Ma J."/>
        </authorList>
    </citation>
    <scope>NUCLEOTIDE SEQUENCE [LARGE SCALE GENOMIC DNA]</scope>
    <source>
        <strain evidence="4">KCTC 52094</strain>
    </source>
</reference>
<dbReference type="Proteomes" id="UP001595593">
    <property type="component" value="Unassembled WGS sequence"/>
</dbReference>
<dbReference type="InterPro" id="IPR020904">
    <property type="entry name" value="Sc_DH/Rdtase_CS"/>
</dbReference>
<dbReference type="PANTHER" id="PTHR42760:SF133">
    <property type="entry name" value="3-OXOACYL-[ACYL-CARRIER-PROTEIN] REDUCTASE"/>
    <property type="match status" value="1"/>
</dbReference>
<dbReference type="GO" id="GO:0016491">
    <property type="term" value="F:oxidoreductase activity"/>
    <property type="evidence" value="ECO:0007669"/>
    <property type="project" value="UniProtKB-KW"/>
</dbReference>